<evidence type="ECO:0000256" key="2">
    <source>
        <dbReference type="ARBA" id="ARBA00023274"/>
    </source>
</evidence>
<gene>
    <name evidence="3" type="ORF">SAMN05660706_11125</name>
</gene>
<dbReference type="STRING" id="39060.SAMN05660706_11125"/>
<evidence type="ECO:0000256" key="1">
    <source>
        <dbReference type="ARBA" id="ARBA00022980"/>
    </source>
</evidence>
<dbReference type="AlphaFoldDB" id="A0A1I6DHQ8"/>
<dbReference type="InterPro" id="IPR008991">
    <property type="entry name" value="Translation_prot_SH3-like_sf"/>
</dbReference>
<evidence type="ECO:0008006" key="5">
    <source>
        <dbReference type="Google" id="ProtNLM"/>
    </source>
</evidence>
<dbReference type="CDD" id="cd06088">
    <property type="entry name" value="KOW_RPL14"/>
    <property type="match status" value="1"/>
</dbReference>
<dbReference type="Proteomes" id="UP000199584">
    <property type="component" value="Unassembled WGS sequence"/>
</dbReference>
<reference evidence="4" key="1">
    <citation type="submission" date="2016-10" db="EMBL/GenBank/DDBJ databases">
        <authorList>
            <person name="Varghese N."/>
            <person name="Submissions S."/>
        </authorList>
    </citation>
    <scope>NUCLEOTIDE SEQUENCE [LARGE SCALE GENOMIC DNA]</scope>
    <source>
        <strain evidence="4">DSM 3669</strain>
    </source>
</reference>
<keyword evidence="1" id="KW-0689">Ribosomal protein</keyword>
<dbReference type="SUPFAM" id="SSF50104">
    <property type="entry name" value="Translation proteins SH3-like domain"/>
    <property type="match status" value="1"/>
</dbReference>
<dbReference type="GO" id="GO:1990904">
    <property type="term" value="C:ribonucleoprotein complex"/>
    <property type="evidence" value="ECO:0007669"/>
    <property type="project" value="UniProtKB-KW"/>
</dbReference>
<evidence type="ECO:0000313" key="4">
    <source>
        <dbReference type="Proteomes" id="UP000199584"/>
    </source>
</evidence>
<protein>
    <recommendedName>
        <fullName evidence="5">RNA-binding protein</fullName>
    </recommendedName>
</protein>
<dbReference type="InterPro" id="IPR041985">
    <property type="entry name" value="Ribosomal_eL14_KOW"/>
</dbReference>
<sequence>MEGKAVPGQLVESRSGRDSGRVYLVVEVLGEGYVKVADGMVRRLENPKKKNLKHLVLHHRVAEEIAEKLQADERINNPEIRRAIERLVGNPEE</sequence>
<name>A0A1I6DHQ8_9FIRM</name>
<proteinExistence type="predicted"/>
<dbReference type="RefSeq" id="WP_092482964.1">
    <property type="nucleotide sequence ID" value="NZ_FOYM01000011.1"/>
</dbReference>
<keyword evidence="2" id="KW-0687">Ribonucleoprotein</keyword>
<accession>A0A1I6DHQ8</accession>
<dbReference type="GO" id="GO:0005840">
    <property type="term" value="C:ribosome"/>
    <property type="evidence" value="ECO:0007669"/>
    <property type="project" value="UniProtKB-KW"/>
</dbReference>
<evidence type="ECO:0000313" key="3">
    <source>
        <dbReference type="EMBL" id="SFR04974.1"/>
    </source>
</evidence>
<organism evidence="3 4">
    <name type="scientific">Desulfoscipio geothermicus DSM 3669</name>
    <dbReference type="NCBI Taxonomy" id="1121426"/>
    <lineage>
        <taxon>Bacteria</taxon>
        <taxon>Bacillati</taxon>
        <taxon>Bacillota</taxon>
        <taxon>Clostridia</taxon>
        <taxon>Eubacteriales</taxon>
        <taxon>Desulfallaceae</taxon>
        <taxon>Desulfoscipio</taxon>
    </lineage>
</organism>
<dbReference type="EMBL" id="FOYM01000011">
    <property type="protein sequence ID" value="SFR04974.1"/>
    <property type="molecule type" value="Genomic_DNA"/>
</dbReference>
<dbReference type="OrthoDB" id="1683515at2"/>
<keyword evidence="4" id="KW-1185">Reference proteome</keyword>